<feature type="binding site" evidence="2">
    <location>
        <position position="145"/>
    </location>
    <ligand>
        <name>substrate</name>
    </ligand>
</feature>
<evidence type="ECO:0000256" key="1">
    <source>
        <dbReference type="PIRSR" id="PIRSR000705-1"/>
    </source>
</evidence>
<gene>
    <name evidence="5" type="primary">dck</name>
    <name evidence="5" type="ORF">BVI061214_01382</name>
</gene>
<feature type="binding site" evidence="3">
    <location>
        <begin position="180"/>
        <end position="182"/>
    </location>
    <ligand>
        <name>ATP</name>
        <dbReference type="ChEBI" id="CHEBI:30616"/>
    </ligand>
</feature>
<dbReference type="Gene3D" id="3.40.50.300">
    <property type="entry name" value="P-loop containing nucleotide triphosphate hydrolases"/>
    <property type="match status" value="1"/>
</dbReference>
<feature type="binding site" evidence="2">
    <location>
        <position position="31"/>
    </location>
    <ligand>
        <name>substrate</name>
    </ligand>
</feature>
<dbReference type="AlphaFoldDB" id="A0A0N0BLX7"/>
<evidence type="ECO:0000259" key="4">
    <source>
        <dbReference type="Pfam" id="PF01712"/>
    </source>
</evidence>
<feature type="domain" description="Deoxynucleoside kinase" evidence="4">
    <location>
        <begin position="3"/>
        <end position="197"/>
    </location>
</feature>
<name>A0A0N0BLX7_THEAQ</name>
<reference evidence="5 6" key="1">
    <citation type="submission" date="2015-07" db="EMBL/GenBank/DDBJ databases">
        <authorList>
            <person name="Noorani M."/>
        </authorList>
    </citation>
    <scope>NUCLEOTIDE SEQUENCE [LARGE SCALE GENOMIC DNA]</scope>
    <source>
        <strain evidence="6">ATCC 25104 / DSM 625 / JCM 10724 / NBRC 103206 / NCIMB 11243 / YT-1</strain>
    </source>
</reference>
<dbReference type="RefSeq" id="WP_053767806.1">
    <property type="nucleotide sequence ID" value="NZ_LHCI01000106.1"/>
</dbReference>
<comment type="caution">
    <text evidence="5">The sequence shown here is derived from an EMBL/GenBank/DDBJ whole genome shotgun (WGS) entry which is preliminary data.</text>
</comment>
<dbReference type="SUPFAM" id="SSF52540">
    <property type="entry name" value="P-loop containing nucleoside triphosphate hydrolases"/>
    <property type="match status" value="1"/>
</dbReference>
<proteinExistence type="predicted"/>
<evidence type="ECO:0000313" key="6">
    <source>
        <dbReference type="Proteomes" id="UP000037685"/>
    </source>
</evidence>
<dbReference type="PATRIC" id="fig|271.14.peg.1458"/>
<feature type="binding site" evidence="3">
    <location>
        <begin position="136"/>
        <end position="140"/>
    </location>
    <ligand>
        <name>ATP</name>
        <dbReference type="ChEBI" id="CHEBI:30616"/>
    </ligand>
</feature>
<dbReference type="Proteomes" id="UP000037685">
    <property type="component" value="Unassembled WGS sequence"/>
</dbReference>
<feature type="binding site" evidence="2">
    <location>
        <position position="79"/>
    </location>
    <ligand>
        <name>substrate</name>
    </ligand>
</feature>
<evidence type="ECO:0000256" key="3">
    <source>
        <dbReference type="PIRSR" id="PIRSR000705-3"/>
    </source>
</evidence>
<dbReference type="GO" id="GO:0004137">
    <property type="term" value="F:deoxycytidine kinase activity"/>
    <property type="evidence" value="ECO:0007669"/>
    <property type="project" value="UniProtKB-EC"/>
</dbReference>
<dbReference type="GO" id="GO:0005524">
    <property type="term" value="F:ATP binding"/>
    <property type="evidence" value="ECO:0007669"/>
    <property type="project" value="UniProtKB-KW"/>
</dbReference>
<dbReference type="InterPro" id="IPR027417">
    <property type="entry name" value="P-loop_NTPase"/>
</dbReference>
<dbReference type="EC" id="2.7.1.74" evidence="5"/>
<dbReference type="InterPro" id="IPR050566">
    <property type="entry name" value="Deoxyribonucleoside_kinase"/>
</dbReference>
<keyword evidence="5" id="KW-0418">Kinase</keyword>
<evidence type="ECO:0000313" key="5">
    <source>
        <dbReference type="EMBL" id="KOX90194.1"/>
    </source>
</evidence>
<keyword evidence="3" id="KW-0067">ATP-binding</keyword>
<evidence type="ECO:0000256" key="2">
    <source>
        <dbReference type="PIRSR" id="PIRSR000705-2"/>
    </source>
</evidence>
<organism evidence="5 6">
    <name type="scientific">Thermus aquaticus</name>
    <dbReference type="NCBI Taxonomy" id="271"/>
    <lineage>
        <taxon>Bacteria</taxon>
        <taxon>Thermotogati</taxon>
        <taxon>Deinococcota</taxon>
        <taxon>Deinococci</taxon>
        <taxon>Thermales</taxon>
        <taxon>Thermaceae</taxon>
        <taxon>Thermus</taxon>
    </lineage>
</organism>
<keyword evidence="3" id="KW-0547">Nucleotide-binding</keyword>
<dbReference type="InterPro" id="IPR031314">
    <property type="entry name" value="DNK_dom"/>
</dbReference>
<protein>
    <submittedName>
        <fullName evidence="5">Deoxyadenosine/deoxycytidine kinase</fullName>
        <ecNumber evidence="5">2.7.1.74</ecNumber>
    </submittedName>
</protein>
<accession>A0A0N0BLX7</accession>
<dbReference type="InterPro" id="IPR002624">
    <property type="entry name" value="DCK/DGK"/>
</dbReference>
<keyword evidence="5" id="KW-0808">Transferase</keyword>
<sequence length="202" mass="23441">MYIAIAGNIGSGKSTLTALLAEAFDLKPVYEAVSENPYLEDFYRDMASYAFHSQVFFLARRVRQHLLEVNGNPRVVQDRTVYEDAFVFAKNLHREGFLSRRDWETYMDLFQSVSPALRKPDLLIYLRASLPTLKARIAKRGRPFERQIPDRYLLSLNALYEDLMASWNLSPVEVVEADRLDFVDREEDRMALLEALKRRLGS</sequence>
<dbReference type="EMBL" id="LHCI01000106">
    <property type="protein sequence ID" value="KOX90194.1"/>
    <property type="molecule type" value="Genomic_DNA"/>
</dbReference>
<feature type="binding site" evidence="2">
    <location>
        <position position="43"/>
    </location>
    <ligand>
        <name>substrate</name>
    </ligand>
</feature>
<dbReference type="GO" id="GO:0005737">
    <property type="term" value="C:cytoplasm"/>
    <property type="evidence" value="ECO:0007669"/>
    <property type="project" value="TreeGrafter"/>
</dbReference>
<feature type="binding site" evidence="3">
    <location>
        <begin position="7"/>
        <end position="15"/>
    </location>
    <ligand>
        <name>ATP</name>
        <dbReference type="ChEBI" id="CHEBI:30616"/>
    </ligand>
</feature>
<dbReference type="Pfam" id="PF01712">
    <property type="entry name" value="dNK"/>
    <property type="match status" value="1"/>
</dbReference>
<feature type="active site" description="Proton acceptor" evidence="1">
    <location>
        <position position="78"/>
    </location>
</feature>
<feature type="binding site" evidence="2">
    <location>
        <position position="54"/>
    </location>
    <ligand>
        <name>substrate</name>
    </ligand>
</feature>
<dbReference type="PANTHER" id="PTHR10513:SF35">
    <property type="entry name" value="DEOXYADENOSINE KINASE"/>
    <property type="match status" value="1"/>
</dbReference>
<feature type="binding site" evidence="2">
    <location>
        <position position="84"/>
    </location>
    <ligand>
        <name>substrate</name>
    </ligand>
</feature>
<dbReference type="PIRSF" id="PIRSF000705">
    <property type="entry name" value="DNK"/>
    <property type="match status" value="1"/>
</dbReference>
<dbReference type="PANTHER" id="PTHR10513">
    <property type="entry name" value="DEOXYNUCLEOSIDE KINASE"/>
    <property type="match status" value="1"/>
</dbReference>
<dbReference type="CDD" id="cd01673">
    <property type="entry name" value="dNK"/>
    <property type="match status" value="1"/>
</dbReference>